<accession>A0AA40LHT2</accession>
<name>A0AA40LHT2_CNENI</name>
<protein>
    <submittedName>
        <fullName evidence="2">Uncharacterized protein</fullName>
    </submittedName>
</protein>
<dbReference type="AlphaFoldDB" id="A0AA40LHT2"/>
<organism evidence="2 3">
    <name type="scientific">Cnephaeus nilssonii</name>
    <name type="common">Northern bat</name>
    <name type="synonym">Eptesicus nilssonii</name>
    <dbReference type="NCBI Taxonomy" id="3371016"/>
    <lineage>
        <taxon>Eukaryota</taxon>
        <taxon>Metazoa</taxon>
        <taxon>Chordata</taxon>
        <taxon>Craniata</taxon>
        <taxon>Vertebrata</taxon>
        <taxon>Euteleostomi</taxon>
        <taxon>Mammalia</taxon>
        <taxon>Eutheria</taxon>
        <taxon>Laurasiatheria</taxon>
        <taxon>Chiroptera</taxon>
        <taxon>Yangochiroptera</taxon>
        <taxon>Vespertilionidae</taxon>
        <taxon>Cnephaeus</taxon>
    </lineage>
</organism>
<proteinExistence type="predicted"/>
<sequence length="180" mass="20247">MRPSVISPRSTALKSPHIAICQAKSATSDHSKTLLDVPRKLRSVNQRKTRHNVQFKNVSELLFLKNIFIDFLQRGRERDRELETSMREKHRSAASCTPPTRDVPTTNTHRTRTMPLPSICHPAIPALFSLPGVVPCLARTTSQRLPLPSAWLLTGTFTLFCILTIKPDKGSELLTEQTLL</sequence>
<evidence type="ECO:0000313" key="3">
    <source>
        <dbReference type="Proteomes" id="UP001177744"/>
    </source>
</evidence>
<feature type="region of interest" description="Disordered" evidence="1">
    <location>
        <begin position="85"/>
        <end position="109"/>
    </location>
</feature>
<comment type="caution">
    <text evidence="2">The sequence shown here is derived from an EMBL/GenBank/DDBJ whole genome shotgun (WGS) entry which is preliminary data.</text>
</comment>
<evidence type="ECO:0000313" key="2">
    <source>
        <dbReference type="EMBL" id="KAK1332128.1"/>
    </source>
</evidence>
<gene>
    <name evidence="2" type="ORF">QTO34_007814</name>
</gene>
<dbReference type="EMBL" id="JAULJE010000019">
    <property type="protein sequence ID" value="KAK1332128.1"/>
    <property type="molecule type" value="Genomic_DNA"/>
</dbReference>
<evidence type="ECO:0000256" key="1">
    <source>
        <dbReference type="SAM" id="MobiDB-lite"/>
    </source>
</evidence>
<feature type="compositionally biased region" description="Polar residues" evidence="1">
    <location>
        <begin position="94"/>
        <end position="108"/>
    </location>
</feature>
<dbReference type="Proteomes" id="UP001177744">
    <property type="component" value="Unassembled WGS sequence"/>
</dbReference>
<keyword evidence="3" id="KW-1185">Reference proteome</keyword>
<reference evidence="2" key="1">
    <citation type="submission" date="2023-06" db="EMBL/GenBank/DDBJ databases">
        <title>Reference genome for the Northern bat (Eptesicus nilssonii), a most northern bat species.</title>
        <authorList>
            <person name="Laine V.N."/>
            <person name="Pulliainen A.T."/>
            <person name="Lilley T.M."/>
        </authorList>
    </citation>
    <scope>NUCLEOTIDE SEQUENCE</scope>
    <source>
        <strain evidence="2">BLF_Eptnil</strain>
        <tissue evidence="2">Kidney</tissue>
    </source>
</reference>